<accession>A0A7W9SKF0</accession>
<reference evidence="3 4" key="1">
    <citation type="submission" date="2020-08" db="EMBL/GenBank/DDBJ databases">
        <title>Genomic Encyclopedia of Type Strains, Phase IV (KMG-IV): sequencing the most valuable type-strain genomes for metagenomic binning, comparative biology and taxonomic classification.</title>
        <authorList>
            <person name="Goeker M."/>
        </authorList>
    </citation>
    <scope>NUCLEOTIDE SEQUENCE [LARGE SCALE GENOMIC DNA]</scope>
    <source>
        <strain evidence="3 4">DSM 23562</strain>
    </source>
</reference>
<sequence>MKKSLITLLATVSVLLLQAQTFAQEYHYNDLTPAGSTSGRLSGTAGGSQVGAATVGGTSHAVSVGSNALTSIDLNPALYYNSMAMCTDGTQQGGWGYSSLSGGVHALVWNGSSSSYADLNPSGYMFSYCLGVRNHKQVGYAQNQVYFVTASHAMCWHDSAASAVDLHPISAYPFSRALGCDDNEEVGYVSSLAYPDGDAAGYHTTSHAMRWAGTAASAVDLHPVGYDASEASCTNGTQQGGWGYIALGTSHQHALLWSGSASSVVDLHPSAYTDSKITSLSGDKQVGEGWVGAANTAGSVRHALLWTGTPESVIDLNQFLPAGYTNAVATGIDANGNVVGYAYNGAHPYGLAIPAGAIAVVFAPGAPAPVQLASLTLDQANVAPGTTLQGQVTLGSPAPAGGVSIQFLSTATALVPTPASIVIPEGETTATFNVPTDGATLTTPASLKLYATDGTVSRATALTLTPVVKLASLVANPVEGGFNTTGTASLNIPAQLGGASVALTSGNPSLVSVPAALNFLQGYTTLSFAITTASVTTTTVVPITATMGGTTISGSVTLSPAPVVALSSVSGPETVGGQTMPVTVTLNNFPRAAAGAVITLTSSDPATLQVPATVTVPYGTYSTTINATTVVVPGRKGVTLKATYNGSTVSATVFVVPIPTVVITQADYMLDTKMLKVQATTTYANSVLTYGDANGPFGTMQFELGVFKGSILLDTPPTTVTVWNSVGGQASMAVTIKTGLGGNSGGGGGGGGSTTKYKLTLVTNGKGTITASPAASTYAPGTVVTLTATPASGSPWLGWSGAVSGTTNPIAVTITKDTSVTANFR</sequence>
<evidence type="ECO:0000313" key="3">
    <source>
        <dbReference type="EMBL" id="MBB6048267.1"/>
    </source>
</evidence>
<comment type="caution">
    <text evidence="3">The sequence shown here is derived from an EMBL/GenBank/DDBJ whole genome shotgun (WGS) entry which is preliminary data.</text>
</comment>
<keyword evidence="1" id="KW-0732">Signal</keyword>
<evidence type="ECO:0000256" key="1">
    <source>
        <dbReference type="SAM" id="SignalP"/>
    </source>
</evidence>
<keyword evidence="4" id="KW-1185">Reference proteome</keyword>
<name>A0A7W9SKF0_ARMRO</name>
<feature type="signal peptide" evidence="1">
    <location>
        <begin position="1"/>
        <end position="23"/>
    </location>
</feature>
<dbReference type="EMBL" id="JACHGW010000001">
    <property type="protein sequence ID" value="MBB6048267.1"/>
    <property type="molecule type" value="Genomic_DNA"/>
</dbReference>
<dbReference type="InterPro" id="IPR044060">
    <property type="entry name" value="Bacterial_rp_domain"/>
</dbReference>
<feature type="domain" description="Bacterial repeat" evidence="2">
    <location>
        <begin position="757"/>
        <end position="824"/>
    </location>
</feature>
<gene>
    <name evidence="3" type="ORF">HNQ39_000029</name>
</gene>
<protein>
    <recommendedName>
        <fullName evidence="2">Bacterial repeat domain-containing protein</fullName>
    </recommendedName>
</protein>
<proteinExistence type="predicted"/>
<feature type="chain" id="PRO_5031418879" description="Bacterial repeat domain-containing protein" evidence="1">
    <location>
        <begin position="24"/>
        <end position="825"/>
    </location>
</feature>
<organism evidence="3 4">
    <name type="scientific">Armatimonas rosea</name>
    <dbReference type="NCBI Taxonomy" id="685828"/>
    <lineage>
        <taxon>Bacteria</taxon>
        <taxon>Bacillati</taxon>
        <taxon>Armatimonadota</taxon>
        <taxon>Armatimonadia</taxon>
        <taxon>Armatimonadales</taxon>
        <taxon>Armatimonadaceae</taxon>
        <taxon>Armatimonas</taxon>
    </lineage>
</organism>
<evidence type="ECO:0000259" key="2">
    <source>
        <dbReference type="Pfam" id="PF18998"/>
    </source>
</evidence>
<dbReference type="RefSeq" id="WP_184191692.1">
    <property type="nucleotide sequence ID" value="NZ_JACHGW010000001.1"/>
</dbReference>
<dbReference type="Pfam" id="PF18998">
    <property type="entry name" value="Flg_new_2"/>
    <property type="match status" value="1"/>
</dbReference>
<dbReference type="AlphaFoldDB" id="A0A7W9SKF0"/>
<evidence type="ECO:0000313" key="4">
    <source>
        <dbReference type="Proteomes" id="UP000520814"/>
    </source>
</evidence>
<dbReference type="Proteomes" id="UP000520814">
    <property type="component" value="Unassembled WGS sequence"/>
</dbReference>